<dbReference type="AlphaFoldDB" id="A0A146K3D1"/>
<sequence length="170" mass="20452">KTECWMLKEAEALKLDDASMEIIKQYKQTEKEIFYTLQYQKQQFPVLPLKEEDLFLSPFEIQLEKCQAQKYEINWPEIPDEDEDFQTDNEENTNHHQQSKTQISTSVQQDNEEDEQDDLDNDVNFNQLTTLNVFLQSRDPQELRLQIPPISLFDMWRQAILDQFKMVKER</sequence>
<evidence type="ECO:0000313" key="2">
    <source>
        <dbReference type="EMBL" id="JAP90948.1"/>
    </source>
</evidence>
<dbReference type="EMBL" id="GDID01005658">
    <property type="protein sequence ID" value="JAP90948.1"/>
    <property type="molecule type" value="Transcribed_RNA"/>
</dbReference>
<feature type="non-terminal residue" evidence="2">
    <location>
        <position position="1"/>
    </location>
</feature>
<evidence type="ECO:0000256" key="1">
    <source>
        <dbReference type="SAM" id="MobiDB-lite"/>
    </source>
</evidence>
<feature type="non-terminal residue" evidence="2">
    <location>
        <position position="170"/>
    </location>
</feature>
<gene>
    <name evidence="2" type="ORF">TPC1_17591</name>
</gene>
<feature type="compositionally biased region" description="Acidic residues" evidence="1">
    <location>
        <begin position="78"/>
        <end position="91"/>
    </location>
</feature>
<feature type="compositionally biased region" description="Polar residues" evidence="1">
    <location>
        <begin position="95"/>
        <end position="106"/>
    </location>
</feature>
<protein>
    <submittedName>
        <fullName evidence="2">Uncharacterized protein</fullName>
    </submittedName>
</protein>
<feature type="compositionally biased region" description="Acidic residues" evidence="1">
    <location>
        <begin position="110"/>
        <end position="121"/>
    </location>
</feature>
<name>A0A146K3D1_9EUKA</name>
<organism evidence="2">
    <name type="scientific">Trepomonas sp. PC1</name>
    <dbReference type="NCBI Taxonomy" id="1076344"/>
    <lineage>
        <taxon>Eukaryota</taxon>
        <taxon>Metamonada</taxon>
        <taxon>Diplomonadida</taxon>
        <taxon>Hexamitidae</taxon>
        <taxon>Hexamitinae</taxon>
        <taxon>Trepomonas</taxon>
    </lineage>
</organism>
<accession>A0A146K3D1</accession>
<proteinExistence type="predicted"/>
<feature type="region of interest" description="Disordered" evidence="1">
    <location>
        <begin position="77"/>
        <end position="122"/>
    </location>
</feature>
<reference evidence="2" key="1">
    <citation type="submission" date="2015-07" db="EMBL/GenBank/DDBJ databases">
        <title>Adaptation to a free-living lifestyle via gene acquisitions in the diplomonad Trepomonas sp. PC1.</title>
        <authorList>
            <person name="Xu F."/>
            <person name="Jerlstrom-Hultqvist J."/>
            <person name="Kolisko M."/>
            <person name="Simpson A.G.B."/>
            <person name="Roger A.J."/>
            <person name="Svard S.G."/>
            <person name="Andersson J.O."/>
        </authorList>
    </citation>
    <scope>NUCLEOTIDE SEQUENCE</scope>
    <source>
        <strain evidence="2">PC1</strain>
    </source>
</reference>